<dbReference type="InterPro" id="IPR001878">
    <property type="entry name" value="Znf_CCHC"/>
</dbReference>
<comment type="caution">
    <text evidence="6">The sequence shown here is derived from an EMBL/GenBank/DDBJ whole genome shotgun (WGS) entry which is preliminary data.</text>
</comment>
<accession>A0A3L8DME4</accession>
<reference evidence="6 7" key="1">
    <citation type="journal article" date="2018" name="Genome Res.">
        <title>The genomic architecture and molecular evolution of ant odorant receptors.</title>
        <authorList>
            <person name="McKenzie S.K."/>
            <person name="Kronauer D.J.C."/>
        </authorList>
    </citation>
    <scope>NUCLEOTIDE SEQUENCE [LARGE SCALE GENOMIC DNA]</scope>
    <source>
        <strain evidence="6">Clonal line C1</strain>
    </source>
</reference>
<dbReference type="GO" id="GO:0004190">
    <property type="term" value="F:aspartic-type endopeptidase activity"/>
    <property type="evidence" value="ECO:0007669"/>
    <property type="project" value="InterPro"/>
</dbReference>
<feature type="domain" description="CCHC-type" evidence="3">
    <location>
        <begin position="380"/>
        <end position="395"/>
    </location>
</feature>
<feature type="compositionally biased region" description="Polar residues" evidence="2">
    <location>
        <begin position="76"/>
        <end position="90"/>
    </location>
</feature>
<evidence type="ECO:0000313" key="6">
    <source>
        <dbReference type="EMBL" id="RLU21486.1"/>
    </source>
</evidence>
<feature type="region of interest" description="Disordered" evidence="2">
    <location>
        <begin position="42"/>
        <end position="117"/>
    </location>
</feature>
<dbReference type="InterPro" id="IPR003034">
    <property type="entry name" value="SAP_dom"/>
</dbReference>
<dbReference type="Pfam" id="PF03732">
    <property type="entry name" value="Retrotrans_gag"/>
    <property type="match status" value="1"/>
</dbReference>
<dbReference type="GO" id="GO:0003676">
    <property type="term" value="F:nucleic acid binding"/>
    <property type="evidence" value="ECO:0007669"/>
    <property type="project" value="InterPro"/>
</dbReference>
<feature type="domain" description="SAP" evidence="5">
    <location>
        <begin position="6"/>
        <end position="40"/>
    </location>
</feature>
<dbReference type="AlphaFoldDB" id="A0A3L8DME4"/>
<evidence type="ECO:0000259" key="3">
    <source>
        <dbReference type="PROSITE" id="PS50158"/>
    </source>
</evidence>
<proteinExistence type="predicted"/>
<feature type="domain" description="CCHC-type" evidence="3">
    <location>
        <begin position="400"/>
        <end position="415"/>
    </location>
</feature>
<feature type="region of interest" description="Disordered" evidence="2">
    <location>
        <begin position="576"/>
        <end position="599"/>
    </location>
</feature>
<dbReference type="PANTHER" id="PTHR46888:SF1">
    <property type="entry name" value="RIBONUCLEASE H"/>
    <property type="match status" value="1"/>
</dbReference>
<feature type="compositionally biased region" description="Low complexity" evidence="2">
    <location>
        <begin position="576"/>
        <end position="593"/>
    </location>
</feature>
<dbReference type="PANTHER" id="PTHR46888">
    <property type="entry name" value="ZINC KNUCKLE DOMAINCONTAINING PROTEIN-RELATED"/>
    <property type="match status" value="1"/>
</dbReference>
<keyword evidence="1" id="KW-0862">Zinc</keyword>
<gene>
    <name evidence="6" type="ORF">DMN91_005859</name>
</gene>
<evidence type="ECO:0000313" key="7">
    <source>
        <dbReference type="Proteomes" id="UP000279307"/>
    </source>
</evidence>
<dbReference type="Proteomes" id="UP000279307">
    <property type="component" value="Chromosome 6"/>
</dbReference>
<sequence>MDRARVESLTINQLRTLAAKLNLSTKGARPVILDRIIDYYSRNEGPSESDMEQLTGETGSERSEGTDLLEGVQITAGPSQSSRNIAQSATGERPFGLSSAQLGDGIPHRQEDRSGTNTAFNVQDIVQAVVQVMEQRQRTIDGARVMSQGARVMSQGARVVSQGARGGSTASADSNVSAQSWQQIKFATKLIPFFAGKEEENVVIWLERISGVARMHRINDEVIVLAAVTQLKDRTLEWYNRQPLESIASWDEFRFQIRRHFEIKESYTTTLARIGQRTWKAHTEKFVDYAEEKLSLMQALALSEKEKIELLADGVKEPGLRRMVLGSWATNIPDFLNYVRRVTEDATLAKKAETNTRLGGQNRYQNKGQAARQGTTEKTCFTCKQSGHESKDCTQRKVTCFKCGKEEHISPKCPKRGMATAAATSNLIEQKEESTEEKTETLTAATLHIEKTVTNKMDRPCIGVSSLNNSNVKLEALVDTGSPVSLIKNSVFKKYFHNKELFRVKDTINLQGVNGSAIRVIGKIFEQIVLDAKSDLRGIEEAKRGLTQIRVKQIRPIVGPIGVMVSGWCPCVPLGRRQSPAQQQQQQPPSSSRTPFTVSGATDRADMVQMFYYENRGKCCKKLLRYNGYPNKVLLFPEEGWARSASSSYWTLTPFWWSRSRCKVVEVAGTRRISQKPEDRESEDVFETCRKCTSYSTQAKMVDTGTGTLYIIGSFKRMTTDPDFKLYLTSNVSSSDFNMGYSMTGTLERGCKKTNSFQMTHFAVIRRRDYEKAYEDPNPT</sequence>
<dbReference type="GO" id="GO:0008270">
    <property type="term" value="F:zinc ion binding"/>
    <property type="evidence" value="ECO:0007669"/>
    <property type="project" value="UniProtKB-KW"/>
</dbReference>
<organism evidence="6 7">
    <name type="scientific">Ooceraea biroi</name>
    <name type="common">Clonal raider ant</name>
    <name type="synonym">Cerapachys biroi</name>
    <dbReference type="NCBI Taxonomy" id="2015173"/>
    <lineage>
        <taxon>Eukaryota</taxon>
        <taxon>Metazoa</taxon>
        <taxon>Ecdysozoa</taxon>
        <taxon>Arthropoda</taxon>
        <taxon>Hexapoda</taxon>
        <taxon>Insecta</taxon>
        <taxon>Pterygota</taxon>
        <taxon>Neoptera</taxon>
        <taxon>Endopterygota</taxon>
        <taxon>Hymenoptera</taxon>
        <taxon>Apocrita</taxon>
        <taxon>Aculeata</taxon>
        <taxon>Formicoidea</taxon>
        <taxon>Formicidae</taxon>
        <taxon>Dorylinae</taxon>
        <taxon>Ooceraea</taxon>
    </lineage>
</organism>
<name>A0A3L8DME4_OOCBI</name>
<protein>
    <recommendedName>
        <fullName evidence="8">CCHC-type domain-containing protein</fullName>
    </recommendedName>
</protein>
<keyword evidence="1" id="KW-0863">Zinc-finger</keyword>
<dbReference type="PROSITE" id="PS50175">
    <property type="entry name" value="ASP_PROT_RETROV"/>
    <property type="match status" value="1"/>
</dbReference>
<dbReference type="PROSITE" id="PS50800">
    <property type="entry name" value="SAP"/>
    <property type="match status" value="1"/>
</dbReference>
<dbReference type="SMART" id="SM00343">
    <property type="entry name" value="ZnF_C2HC"/>
    <property type="match status" value="2"/>
</dbReference>
<evidence type="ECO:0000256" key="1">
    <source>
        <dbReference type="PROSITE-ProRule" id="PRU00047"/>
    </source>
</evidence>
<dbReference type="SMART" id="SM00513">
    <property type="entry name" value="SAP"/>
    <property type="match status" value="1"/>
</dbReference>
<dbReference type="CDD" id="cd00303">
    <property type="entry name" value="retropepsin_like"/>
    <property type="match status" value="1"/>
</dbReference>
<dbReference type="OrthoDB" id="9974612at2759"/>
<dbReference type="Pfam" id="PF00098">
    <property type="entry name" value="zf-CCHC"/>
    <property type="match status" value="2"/>
</dbReference>
<dbReference type="InterPro" id="IPR005162">
    <property type="entry name" value="Retrotrans_gag_dom"/>
</dbReference>
<evidence type="ECO:0000259" key="5">
    <source>
        <dbReference type="PROSITE" id="PS50800"/>
    </source>
</evidence>
<dbReference type="PROSITE" id="PS00141">
    <property type="entry name" value="ASP_PROTEASE"/>
    <property type="match status" value="1"/>
</dbReference>
<dbReference type="GO" id="GO:0006508">
    <property type="term" value="P:proteolysis"/>
    <property type="evidence" value="ECO:0007669"/>
    <property type="project" value="InterPro"/>
</dbReference>
<dbReference type="Pfam" id="PF02037">
    <property type="entry name" value="SAP"/>
    <property type="match status" value="1"/>
</dbReference>
<dbReference type="InterPro" id="IPR036875">
    <property type="entry name" value="Znf_CCHC_sf"/>
</dbReference>
<evidence type="ECO:0000259" key="4">
    <source>
        <dbReference type="PROSITE" id="PS50175"/>
    </source>
</evidence>
<dbReference type="SUPFAM" id="SSF57756">
    <property type="entry name" value="Retrovirus zinc finger-like domains"/>
    <property type="match status" value="1"/>
</dbReference>
<dbReference type="EMBL" id="QOIP01000006">
    <property type="protein sequence ID" value="RLU21486.1"/>
    <property type="molecule type" value="Genomic_DNA"/>
</dbReference>
<dbReference type="Gene3D" id="4.10.60.10">
    <property type="entry name" value="Zinc finger, CCHC-type"/>
    <property type="match status" value="1"/>
</dbReference>
<dbReference type="PROSITE" id="PS50158">
    <property type="entry name" value="ZF_CCHC"/>
    <property type="match status" value="2"/>
</dbReference>
<keyword evidence="1" id="KW-0479">Metal-binding</keyword>
<evidence type="ECO:0000256" key="2">
    <source>
        <dbReference type="SAM" id="MobiDB-lite"/>
    </source>
</evidence>
<feature type="domain" description="Peptidase A2" evidence="4">
    <location>
        <begin position="474"/>
        <end position="515"/>
    </location>
</feature>
<dbReference type="InterPro" id="IPR001969">
    <property type="entry name" value="Aspartic_peptidase_AS"/>
</dbReference>
<dbReference type="InterPro" id="IPR001995">
    <property type="entry name" value="Peptidase_A2_cat"/>
</dbReference>
<evidence type="ECO:0008006" key="8">
    <source>
        <dbReference type="Google" id="ProtNLM"/>
    </source>
</evidence>